<keyword evidence="3" id="KW-1185">Reference proteome</keyword>
<protein>
    <submittedName>
        <fullName evidence="2">Uncharacterized protein</fullName>
    </submittedName>
</protein>
<dbReference type="Proteomes" id="UP000626210">
    <property type="component" value="Unassembled WGS sequence"/>
</dbReference>
<keyword evidence="1" id="KW-0472">Membrane</keyword>
<evidence type="ECO:0000256" key="1">
    <source>
        <dbReference type="SAM" id="Phobius"/>
    </source>
</evidence>
<gene>
    <name evidence="2" type="ORF">GCM10007320_65140</name>
</gene>
<evidence type="ECO:0000313" key="3">
    <source>
        <dbReference type="Proteomes" id="UP000626210"/>
    </source>
</evidence>
<organism evidence="2 3">
    <name type="scientific">Pseudorhodoferax aquiterrae</name>
    <dbReference type="NCBI Taxonomy" id="747304"/>
    <lineage>
        <taxon>Bacteria</taxon>
        <taxon>Pseudomonadati</taxon>
        <taxon>Pseudomonadota</taxon>
        <taxon>Betaproteobacteria</taxon>
        <taxon>Burkholderiales</taxon>
        <taxon>Comamonadaceae</taxon>
    </lineage>
</organism>
<proteinExistence type="predicted"/>
<feature type="transmembrane region" description="Helical" evidence="1">
    <location>
        <begin position="38"/>
        <end position="56"/>
    </location>
</feature>
<comment type="caution">
    <text evidence="2">The sequence shown here is derived from an EMBL/GenBank/DDBJ whole genome shotgun (WGS) entry which is preliminary data.</text>
</comment>
<keyword evidence="1" id="KW-0812">Transmembrane</keyword>
<accession>A0ABQ3GI68</accession>
<reference evidence="3" key="1">
    <citation type="journal article" date="2019" name="Int. J. Syst. Evol. Microbiol.">
        <title>The Global Catalogue of Microorganisms (GCM) 10K type strain sequencing project: providing services to taxonomists for standard genome sequencing and annotation.</title>
        <authorList>
            <consortium name="The Broad Institute Genomics Platform"/>
            <consortium name="The Broad Institute Genome Sequencing Center for Infectious Disease"/>
            <person name="Wu L."/>
            <person name="Ma J."/>
        </authorList>
    </citation>
    <scope>NUCLEOTIDE SEQUENCE [LARGE SCALE GENOMIC DNA]</scope>
    <source>
        <strain evidence="3">KCTC 23314</strain>
    </source>
</reference>
<dbReference type="RefSeq" id="WP_189691022.1">
    <property type="nucleotide sequence ID" value="NZ_BMYK01000050.1"/>
</dbReference>
<name>A0ABQ3GI68_9BURK</name>
<evidence type="ECO:0000313" key="2">
    <source>
        <dbReference type="EMBL" id="GHD04351.1"/>
    </source>
</evidence>
<sequence>MSWPWQVGCFFALMIAVAGWSRMPETWRTVVTAGPAGPTLRVTFWIAAALIYFSLLP</sequence>
<dbReference type="EMBL" id="BMYK01000050">
    <property type="protein sequence ID" value="GHD04351.1"/>
    <property type="molecule type" value="Genomic_DNA"/>
</dbReference>
<keyword evidence="1" id="KW-1133">Transmembrane helix</keyword>